<evidence type="ECO:0000256" key="1">
    <source>
        <dbReference type="SAM" id="MobiDB-lite"/>
    </source>
</evidence>
<feature type="compositionally biased region" description="Basic and acidic residues" evidence="1">
    <location>
        <begin position="1"/>
        <end position="12"/>
    </location>
</feature>
<name>A0A154INS6_RHILE</name>
<proteinExistence type="predicted"/>
<dbReference type="AlphaFoldDB" id="A0A154INS6"/>
<sequence length="198" mass="21748">MEKAPDAFEEKTLASGSARSEQDSGAARRAAFCANVFDVVVRLYGEPGITSWCLEAQTHHAVDVPSLLFFALADSDGHGADDGEMQRLLERAGEWRALFVLPLRHLRLTLRQGPRNTAEIEFYEKIKAAELEAERLQVRRLADDFLPLEGPGGLAARYLETISMPEPEAGTLVGRLRAAAKAVCHGFPIMRTADLKTS</sequence>
<comment type="caution">
    <text evidence="2">The sequence shown here is derived from an EMBL/GenBank/DDBJ whole genome shotgun (WGS) entry which is preliminary data.</text>
</comment>
<gene>
    <name evidence="2" type="ORF">A4A59_01725</name>
</gene>
<evidence type="ECO:0008006" key="3">
    <source>
        <dbReference type="Google" id="ProtNLM"/>
    </source>
</evidence>
<accession>A0A154INS6</accession>
<dbReference type="RefSeq" id="WP_062941278.1">
    <property type="nucleotide sequence ID" value="NZ_CP171844.1"/>
</dbReference>
<dbReference type="EMBL" id="LVYU01000079">
    <property type="protein sequence ID" value="KZB01620.1"/>
    <property type="molecule type" value="Genomic_DNA"/>
</dbReference>
<organism evidence="2">
    <name type="scientific">Rhizobium leguminosarum</name>
    <dbReference type="NCBI Taxonomy" id="384"/>
    <lineage>
        <taxon>Bacteria</taxon>
        <taxon>Pseudomonadati</taxon>
        <taxon>Pseudomonadota</taxon>
        <taxon>Alphaproteobacteria</taxon>
        <taxon>Hyphomicrobiales</taxon>
        <taxon>Rhizobiaceae</taxon>
        <taxon>Rhizobium/Agrobacterium group</taxon>
        <taxon>Rhizobium</taxon>
    </lineage>
</organism>
<evidence type="ECO:0000313" key="2">
    <source>
        <dbReference type="EMBL" id="KZB01620.1"/>
    </source>
</evidence>
<dbReference type="NCBIfam" id="TIGR02444">
    <property type="entry name" value="TIGR02444 family protein"/>
    <property type="match status" value="1"/>
</dbReference>
<feature type="region of interest" description="Disordered" evidence="1">
    <location>
        <begin position="1"/>
        <end position="20"/>
    </location>
</feature>
<dbReference type="Pfam" id="PF09523">
    <property type="entry name" value="DUF2390"/>
    <property type="match status" value="1"/>
</dbReference>
<reference evidence="2" key="1">
    <citation type="submission" date="2016-03" db="EMBL/GenBank/DDBJ databases">
        <title>Microsymbionts genomes from the relict species Vavilovia formosa.</title>
        <authorList>
            <person name="Chirak E."/>
            <person name="Kimeklis A."/>
            <person name="Kopat V."/>
            <person name="Andronov E."/>
        </authorList>
    </citation>
    <scope>NUCLEOTIDE SEQUENCE [LARGE SCALE GENOMIC DNA]</scope>
    <source>
        <strain evidence="2">Vaf12</strain>
    </source>
</reference>
<protein>
    <recommendedName>
        <fullName evidence="3">TIGR02444 family protein</fullName>
    </recommendedName>
</protein>
<dbReference type="InterPro" id="IPR012659">
    <property type="entry name" value="CHP02444"/>
</dbReference>